<evidence type="ECO:0000313" key="2">
    <source>
        <dbReference type="EMBL" id="PIR70484.1"/>
    </source>
</evidence>
<organism evidence="2 3">
    <name type="scientific">Candidatus Niyogibacteria bacterium CG10_big_fil_rev_8_21_14_0_10_42_19</name>
    <dbReference type="NCBI Taxonomy" id="1974725"/>
    <lineage>
        <taxon>Bacteria</taxon>
        <taxon>Candidatus Niyogiibacteriota</taxon>
    </lineage>
</organism>
<dbReference type="AlphaFoldDB" id="A0A2H0THN4"/>
<comment type="caution">
    <text evidence="2">The sequence shown here is derived from an EMBL/GenBank/DDBJ whole genome shotgun (WGS) entry which is preliminary data.</text>
</comment>
<sequence>MKTCPENKNETAIWEVELLSNSEDFKYRECFNILFKGSLGRVFEATELIGGDQLKSILTIGSLMIKTTRVTNDLTVIGRKMIDLTLKNNAITKMCECRSKKYSLEDLKKTNYCSRCGQDIKKLFGYFSGFNLRKREKIFICSKIGASFKQGLKKNIDKTKLYARWALLNGFDPESTGFYYCEFLDDFSPEERKQGQMMGQARMTDCRAILVVIEKNDAKASPGMASDIKKAAKLGLKFVFKTHEEITDWIKLYDPCAVPLQKKFPDFF</sequence>
<dbReference type="Proteomes" id="UP000229383">
    <property type="component" value="Unassembled WGS sequence"/>
</dbReference>
<name>A0A2H0THN4_9BACT</name>
<accession>A0A2H0THN4</accession>
<gene>
    <name evidence="2" type="ORF">COU46_01260</name>
</gene>
<dbReference type="InterPro" id="IPR056670">
    <property type="entry name" value="DUF7768"/>
</dbReference>
<feature type="domain" description="DUF7768" evidence="1">
    <location>
        <begin position="137"/>
        <end position="239"/>
    </location>
</feature>
<reference evidence="3" key="1">
    <citation type="submission" date="2017-09" db="EMBL/GenBank/DDBJ databases">
        <title>Depth-based differentiation of microbial function through sediment-hosted aquifers and enrichment of novel symbionts in the deep terrestrial subsurface.</title>
        <authorList>
            <person name="Probst A.J."/>
            <person name="Ladd B."/>
            <person name="Jarett J.K."/>
            <person name="Geller-Mcgrath D.E."/>
            <person name="Sieber C.M.K."/>
            <person name="Emerson J.B."/>
            <person name="Anantharaman K."/>
            <person name="Thomas B.C."/>
            <person name="Malmstrom R."/>
            <person name="Stieglmeier M."/>
            <person name="Klingl A."/>
            <person name="Woyke T."/>
            <person name="Ryan C.M."/>
            <person name="Banfield J.F."/>
        </authorList>
    </citation>
    <scope>NUCLEOTIDE SEQUENCE [LARGE SCALE GENOMIC DNA]</scope>
</reference>
<evidence type="ECO:0000313" key="3">
    <source>
        <dbReference type="Proteomes" id="UP000229383"/>
    </source>
</evidence>
<protein>
    <recommendedName>
        <fullName evidence="1">DUF7768 domain-containing protein</fullName>
    </recommendedName>
</protein>
<proteinExistence type="predicted"/>
<dbReference type="Pfam" id="PF24963">
    <property type="entry name" value="DUF7768"/>
    <property type="match status" value="1"/>
</dbReference>
<dbReference type="EMBL" id="PFCN01000016">
    <property type="protein sequence ID" value="PIR70484.1"/>
    <property type="molecule type" value="Genomic_DNA"/>
</dbReference>
<evidence type="ECO:0000259" key="1">
    <source>
        <dbReference type="Pfam" id="PF24963"/>
    </source>
</evidence>